<accession>A0A560JA93</accession>
<feature type="transmembrane region" description="Helical" evidence="7">
    <location>
        <begin position="381"/>
        <end position="399"/>
    </location>
</feature>
<name>A0A560JA93_9BRAD</name>
<feature type="transmembrane region" description="Helical" evidence="7">
    <location>
        <begin position="113"/>
        <end position="131"/>
    </location>
</feature>
<evidence type="ECO:0000313" key="9">
    <source>
        <dbReference type="Proteomes" id="UP000315914"/>
    </source>
</evidence>
<organism evidence="8 9">
    <name type="scientific">Bradyrhizobium sacchari</name>
    <dbReference type="NCBI Taxonomy" id="1399419"/>
    <lineage>
        <taxon>Bacteria</taxon>
        <taxon>Pseudomonadati</taxon>
        <taxon>Pseudomonadota</taxon>
        <taxon>Alphaproteobacteria</taxon>
        <taxon>Hyphomicrobiales</taxon>
        <taxon>Nitrobacteraceae</taxon>
        <taxon>Bradyrhizobium</taxon>
    </lineage>
</organism>
<feature type="transmembrane region" description="Helical" evidence="7">
    <location>
        <begin position="12"/>
        <end position="34"/>
    </location>
</feature>
<evidence type="ECO:0000256" key="7">
    <source>
        <dbReference type="SAM" id="Phobius"/>
    </source>
</evidence>
<evidence type="ECO:0000256" key="2">
    <source>
        <dbReference type="ARBA" id="ARBA00007430"/>
    </source>
</evidence>
<dbReference type="GO" id="GO:0005886">
    <property type="term" value="C:plasma membrane"/>
    <property type="evidence" value="ECO:0007669"/>
    <property type="project" value="UniProtKB-SubCell"/>
</dbReference>
<evidence type="ECO:0000256" key="6">
    <source>
        <dbReference type="ARBA" id="ARBA00023136"/>
    </source>
</evidence>
<dbReference type="STRING" id="1399419.A5906_15150"/>
<proteinExistence type="inferred from homology"/>
<dbReference type="PANTHER" id="PTHR30250">
    <property type="entry name" value="PST FAMILY PREDICTED COLANIC ACID TRANSPORTER"/>
    <property type="match status" value="1"/>
</dbReference>
<feature type="transmembrane region" description="Helical" evidence="7">
    <location>
        <begin position="40"/>
        <end position="58"/>
    </location>
</feature>
<feature type="transmembrane region" description="Helical" evidence="7">
    <location>
        <begin position="179"/>
        <end position="195"/>
    </location>
</feature>
<keyword evidence="3" id="KW-1003">Cell membrane</keyword>
<gene>
    <name evidence="8" type="ORF">FBZ95_11213</name>
</gene>
<feature type="transmembrane region" description="Helical" evidence="7">
    <location>
        <begin position="79"/>
        <end position="101"/>
    </location>
</feature>
<dbReference type="CDD" id="cd13127">
    <property type="entry name" value="MATE_tuaB_like"/>
    <property type="match status" value="1"/>
</dbReference>
<evidence type="ECO:0000256" key="1">
    <source>
        <dbReference type="ARBA" id="ARBA00004651"/>
    </source>
</evidence>
<comment type="similarity">
    <text evidence="2">Belongs to the polysaccharide synthase family.</text>
</comment>
<comment type="subcellular location">
    <subcellularLocation>
        <location evidence="1">Cell membrane</location>
        <topology evidence="1">Multi-pass membrane protein</topology>
    </subcellularLocation>
</comment>
<keyword evidence="6 7" id="KW-0472">Membrane</keyword>
<sequence length="485" mass="52537">MSLRKHTVTGVFWMVLGTGGQTLFQFVLFIVLARALGPEAFGVVGIATAFIDISNLMGRAGLTEVLVQRQEMTDEELDTAFWSSFAIGTLLTLAMFLGAQGLADLFKVPELKIVMQILSPMSLLFAAGTVYEAKLRRSFGFRAIAARNVSATMVSGTIAMVMALTGFGVFSLVAQRLTYYIWYIIAILVATRWLPSARFRWRIALDQLNSGLAVSLSSLLGTGNQRVLDLIVGYFVGAQGLGYLRIAWRGIDLLLELSIRPVTTVTLTSLARLQNDRPALIKAYLRLVHMTAVFIYPLFVGAAIVAPELLTLMFGTKWQASIPLMQILAQIAFFVPLIYYKTNALMAIGLMWQVLLINVVEFVLSATVGVVAAQYGVEGAAIGNVVRMLLATPVILFALKAWVGIPIGRTIGVAVYPVIATAVMAAVLIFLRPHLGSVHPVAILAIMSAGGFVTYAAAILALDRELRGTLTTFGLARIRRSETAA</sequence>
<protein>
    <submittedName>
        <fullName evidence="8">PST family polysaccharide transporter</fullName>
    </submittedName>
</protein>
<evidence type="ECO:0000256" key="5">
    <source>
        <dbReference type="ARBA" id="ARBA00022989"/>
    </source>
</evidence>
<dbReference type="AlphaFoldDB" id="A0A560JA93"/>
<feature type="transmembrane region" description="Helical" evidence="7">
    <location>
        <begin position="411"/>
        <end position="431"/>
    </location>
</feature>
<feature type="transmembrane region" description="Helical" evidence="7">
    <location>
        <begin position="152"/>
        <end position="173"/>
    </location>
</feature>
<dbReference type="RefSeq" id="WP_080140137.1">
    <property type="nucleotide sequence ID" value="NZ_LWIG01000063.1"/>
</dbReference>
<dbReference type="PANTHER" id="PTHR30250:SF10">
    <property type="entry name" value="LIPOPOLYSACCHARIDE BIOSYNTHESIS PROTEIN WZXC"/>
    <property type="match status" value="1"/>
</dbReference>
<dbReference type="EMBL" id="VITW01000012">
    <property type="protein sequence ID" value="TWB68111.1"/>
    <property type="molecule type" value="Genomic_DNA"/>
</dbReference>
<comment type="caution">
    <text evidence="8">The sequence shown here is derived from an EMBL/GenBank/DDBJ whole genome shotgun (WGS) entry which is preliminary data.</text>
</comment>
<dbReference type="InterPro" id="IPR050833">
    <property type="entry name" value="Poly_Biosynth_Transport"/>
</dbReference>
<feature type="transmembrane region" description="Helical" evidence="7">
    <location>
        <begin position="352"/>
        <end position="375"/>
    </location>
</feature>
<feature type="transmembrane region" description="Helical" evidence="7">
    <location>
        <begin position="437"/>
        <end position="462"/>
    </location>
</feature>
<keyword evidence="9" id="KW-1185">Reference proteome</keyword>
<dbReference type="Proteomes" id="UP000315914">
    <property type="component" value="Unassembled WGS sequence"/>
</dbReference>
<evidence type="ECO:0000313" key="8">
    <source>
        <dbReference type="EMBL" id="TWB68111.1"/>
    </source>
</evidence>
<reference evidence="8 9" key="1">
    <citation type="submission" date="2019-06" db="EMBL/GenBank/DDBJ databases">
        <title>Genomic Encyclopedia of Type Strains, Phase IV (KMG-V): Genome sequencing to study the core and pangenomes of soil and plant-associated prokaryotes.</title>
        <authorList>
            <person name="Whitman W."/>
        </authorList>
    </citation>
    <scope>NUCLEOTIDE SEQUENCE [LARGE SCALE GENOMIC DNA]</scope>
    <source>
        <strain evidence="8 9">BR 10556</strain>
    </source>
</reference>
<evidence type="ECO:0000256" key="3">
    <source>
        <dbReference type="ARBA" id="ARBA00022475"/>
    </source>
</evidence>
<dbReference type="OrthoDB" id="7605542at2"/>
<feature type="transmembrane region" description="Helical" evidence="7">
    <location>
        <begin position="287"/>
        <end position="306"/>
    </location>
</feature>
<keyword evidence="5 7" id="KW-1133">Transmembrane helix</keyword>
<evidence type="ECO:0000256" key="4">
    <source>
        <dbReference type="ARBA" id="ARBA00022692"/>
    </source>
</evidence>
<dbReference type="Pfam" id="PF13440">
    <property type="entry name" value="Polysacc_synt_3"/>
    <property type="match status" value="1"/>
</dbReference>
<feature type="transmembrane region" description="Helical" evidence="7">
    <location>
        <begin position="318"/>
        <end position="340"/>
    </location>
</feature>
<keyword evidence="4 7" id="KW-0812">Transmembrane</keyword>